<feature type="region of interest" description="Disordered" evidence="1">
    <location>
        <begin position="29"/>
        <end position="74"/>
    </location>
</feature>
<evidence type="ECO:0000313" key="2">
    <source>
        <dbReference type="EMBL" id="MDC8015685.1"/>
    </source>
</evidence>
<reference evidence="2" key="1">
    <citation type="submission" date="2023-02" db="EMBL/GenBank/DDBJ databases">
        <title>Tahibacter soli sp. nov. isolated from soil.</title>
        <authorList>
            <person name="Baek J.H."/>
            <person name="Lee J.K."/>
            <person name="Choi D.G."/>
            <person name="Jeon C.O."/>
        </authorList>
    </citation>
    <scope>NUCLEOTIDE SEQUENCE</scope>
    <source>
        <strain evidence="2">BL</strain>
    </source>
</reference>
<gene>
    <name evidence="2" type="ORF">OD750_024425</name>
</gene>
<dbReference type="EMBL" id="JAOVZO020000020">
    <property type="protein sequence ID" value="MDC8015685.1"/>
    <property type="molecule type" value="Genomic_DNA"/>
</dbReference>
<sequence>MSKRTLITLFLAGATIVLFGVWRARAPETGSTAVTPDVDTSRTSPTAPVSRPPVTSAANHPNIDSPAFPPGLQPGPISTLTQTFEKSDNLARLVSELAPRVAAGDTEAARVVAQALDECAHLSVFPNFVEGIRKSAEAMPANRRDAALAHLTRFQERCGDLAGAEKITPERIRSAHEAASHGNDLVDQGRRLTASSASMSASEVKDSLRRIVQSRNGEAIASIADAMAESSDDRELFGPYSGSKVHAMAWRLVACDLGMPCGPDSAQTRQACMVFGNCIRGDYREVVRFFFLSPWEFELAAAEERKILQEIIDGNFDRLFP</sequence>
<name>A0A9X3YQK5_9GAMM</name>
<dbReference type="RefSeq" id="WP_263541236.1">
    <property type="nucleotide sequence ID" value="NZ_JAOVZO020000020.1"/>
</dbReference>
<comment type="caution">
    <text evidence="2">The sequence shown here is derived from an EMBL/GenBank/DDBJ whole genome shotgun (WGS) entry which is preliminary data.</text>
</comment>
<proteinExistence type="predicted"/>
<protein>
    <submittedName>
        <fullName evidence="2">Uncharacterized protein</fullName>
    </submittedName>
</protein>
<keyword evidence="3" id="KW-1185">Reference proteome</keyword>
<evidence type="ECO:0000313" key="3">
    <source>
        <dbReference type="Proteomes" id="UP001139971"/>
    </source>
</evidence>
<dbReference type="Proteomes" id="UP001139971">
    <property type="component" value="Unassembled WGS sequence"/>
</dbReference>
<accession>A0A9X3YQK5</accession>
<evidence type="ECO:0000256" key="1">
    <source>
        <dbReference type="SAM" id="MobiDB-lite"/>
    </source>
</evidence>
<organism evidence="2 3">
    <name type="scientific">Tahibacter soli</name>
    <dbReference type="NCBI Taxonomy" id="2983605"/>
    <lineage>
        <taxon>Bacteria</taxon>
        <taxon>Pseudomonadati</taxon>
        <taxon>Pseudomonadota</taxon>
        <taxon>Gammaproteobacteria</taxon>
        <taxon>Lysobacterales</taxon>
        <taxon>Rhodanobacteraceae</taxon>
        <taxon>Tahibacter</taxon>
    </lineage>
</organism>
<dbReference type="AlphaFoldDB" id="A0A9X3YQK5"/>